<evidence type="ECO:0000313" key="1">
    <source>
        <dbReference type="EMBL" id="MCW7461594.1"/>
    </source>
</evidence>
<proteinExistence type="predicted"/>
<gene>
    <name evidence="1" type="ORF">ND812_05785</name>
</gene>
<sequence length="200" mass="23790">MKLKVLFLILNLCISCSVFYSGERRKIELNNKVFNRTLSYELIGWDEELDRSRVTFILSALEKSGKFSSIRYYDQTKADLHLQIILESSPKFKFFLGESTEPVSYLAERKQDRFLLYLVNRFLAVSTFFVVPDIDRDDDYLLFRLKKKGKIEREYRYSLESYRVFGWVSILFMWVDDSDQWNSILTEKVSDFLGDINNDL</sequence>
<dbReference type="Proteomes" id="UP001209737">
    <property type="component" value="Unassembled WGS sequence"/>
</dbReference>
<dbReference type="EMBL" id="JAMQPV010000001">
    <property type="protein sequence ID" value="MCW7461594.1"/>
    <property type="molecule type" value="Genomic_DNA"/>
</dbReference>
<reference evidence="1 2" key="1">
    <citation type="submission" date="2022-06" db="EMBL/GenBank/DDBJ databases">
        <title>Leptospira isolates from biofilms formed at urban environments.</title>
        <authorList>
            <person name="Ribeiro P.S."/>
            <person name="Sousa T."/>
            <person name="Carvalho N."/>
            <person name="Aburjaile F."/>
            <person name="Neves F."/>
            <person name="Oliveira D."/>
            <person name="Blanco L."/>
            <person name="Lima J."/>
            <person name="Costa F."/>
            <person name="Brenig B."/>
            <person name="Soares S."/>
            <person name="Ramos R."/>
            <person name="Goes-Neto A."/>
            <person name="Matiuzzi M."/>
            <person name="Azevedo V."/>
            <person name="Ristow P."/>
        </authorList>
    </citation>
    <scope>NUCLEOTIDE SEQUENCE [LARGE SCALE GENOMIC DNA]</scope>
    <source>
        <strain evidence="1 2">VSF25</strain>
    </source>
</reference>
<evidence type="ECO:0008006" key="3">
    <source>
        <dbReference type="Google" id="ProtNLM"/>
    </source>
</evidence>
<keyword evidence="2" id="KW-1185">Reference proteome</keyword>
<protein>
    <recommendedName>
        <fullName evidence="3">Lipoprotein</fullName>
    </recommendedName>
</protein>
<accession>A0ABT3LV65</accession>
<dbReference type="RefSeq" id="WP_265374665.1">
    <property type="nucleotide sequence ID" value="NZ_JAMQPV010000001.1"/>
</dbReference>
<comment type="caution">
    <text evidence="1">The sequence shown here is derived from an EMBL/GenBank/DDBJ whole genome shotgun (WGS) entry which is preliminary data.</text>
</comment>
<evidence type="ECO:0000313" key="2">
    <source>
        <dbReference type="Proteomes" id="UP001209737"/>
    </source>
</evidence>
<name>A0ABT3LV65_9LEPT</name>
<organism evidence="1 2">
    <name type="scientific">Leptospira limi</name>
    <dbReference type="NCBI Taxonomy" id="2950023"/>
    <lineage>
        <taxon>Bacteria</taxon>
        <taxon>Pseudomonadati</taxon>
        <taxon>Spirochaetota</taxon>
        <taxon>Spirochaetia</taxon>
        <taxon>Leptospirales</taxon>
        <taxon>Leptospiraceae</taxon>
        <taxon>Leptospira</taxon>
    </lineage>
</organism>